<dbReference type="AlphaFoldDB" id="A0A4R7JAX4"/>
<comment type="caution">
    <text evidence="4">The sequence shown here is derived from an EMBL/GenBank/DDBJ whole genome shotgun (WGS) entry which is preliminary data.</text>
</comment>
<feature type="compositionally biased region" description="Low complexity" evidence="1">
    <location>
        <begin position="224"/>
        <end position="236"/>
    </location>
</feature>
<evidence type="ECO:0000313" key="4">
    <source>
        <dbReference type="EMBL" id="TDT34514.1"/>
    </source>
</evidence>
<dbReference type="Pfam" id="PF25549">
    <property type="entry name" value="DUF7927"/>
    <property type="match status" value="1"/>
</dbReference>
<reference evidence="4 5" key="1">
    <citation type="submission" date="2019-03" db="EMBL/GenBank/DDBJ databases">
        <title>Genomic Encyclopedia of Archaeal and Bacterial Type Strains, Phase II (KMG-II): from individual species to whole genera.</title>
        <authorList>
            <person name="Goeker M."/>
        </authorList>
    </citation>
    <scope>NUCLEOTIDE SEQUENCE [LARGE SCALE GENOMIC DNA]</scope>
    <source>
        <strain evidence="4 5">DSM 24323</strain>
    </source>
</reference>
<gene>
    <name evidence="4" type="ORF">CLV29_2185</name>
</gene>
<feature type="region of interest" description="Disordered" evidence="1">
    <location>
        <begin position="1"/>
        <end position="22"/>
    </location>
</feature>
<dbReference type="EMBL" id="SOAW01000001">
    <property type="protein sequence ID" value="TDT34514.1"/>
    <property type="molecule type" value="Genomic_DNA"/>
</dbReference>
<accession>A0A4R7JAX4</accession>
<dbReference type="InterPro" id="IPR041033">
    <property type="entry name" value="SpaA_PFL_dom_1"/>
</dbReference>
<feature type="compositionally biased region" description="Low complexity" evidence="1">
    <location>
        <begin position="287"/>
        <end position="298"/>
    </location>
</feature>
<evidence type="ECO:0000313" key="5">
    <source>
        <dbReference type="Proteomes" id="UP000295371"/>
    </source>
</evidence>
<keyword evidence="5" id="KW-1185">Reference proteome</keyword>
<evidence type="ECO:0000259" key="2">
    <source>
        <dbReference type="Pfam" id="PF17802"/>
    </source>
</evidence>
<dbReference type="InterPro" id="IPR013783">
    <property type="entry name" value="Ig-like_fold"/>
</dbReference>
<dbReference type="InterPro" id="IPR057687">
    <property type="entry name" value="DUF7927"/>
</dbReference>
<feature type="region of interest" description="Disordered" evidence="1">
    <location>
        <begin position="224"/>
        <end position="338"/>
    </location>
</feature>
<dbReference type="Gene3D" id="2.60.40.10">
    <property type="entry name" value="Immunoglobulins"/>
    <property type="match status" value="1"/>
</dbReference>
<name>A0A4R7JAX4_9ACTN</name>
<feature type="domain" description="DUF7927" evidence="3">
    <location>
        <begin position="112"/>
        <end position="252"/>
    </location>
</feature>
<dbReference type="Pfam" id="PF17802">
    <property type="entry name" value="SpaA"/>
    <property type="match status" value="1"/>
</dbReference>
<feature type="domain" description="SpaA-like prealbumin fold" evidence="2">
    <location>
        <begin position="15"/>
        <end position="91"/>
    </location>
</feature>
<dbReference type="InterPro" id="IPR047589">
    <property type="entry name" value="DUF11_rpt"/>
</dbReference>
<dbReference type="Proteomes" id="UP000295371">
    <property type="component" value="Unassembled WGS sequence"/>
</dbReference>
<organism evidence="4 5">
    <name type="scientific">Naumannella halotolerans</name>
    <dbReference type="NCBI Taxonomy" id="993414"/>
    <lineage>
        <taxon>Bacteria</taxon>
        <taxon>Bacillati</taxon>
        <taxon>Actinomycetota</taxon>
        <taxon>Actinomycetes</taxon>
        <taxon>Propionibacteriales</taxon>
        <taxon>Propionibacteriaceae</taxon>
        <taxon>Naumannella</taxon>
    </lineage>
</organism>
<evidence type="ECO:0000256" key="1">
    <source>
        <dbReference type="SAM" id="MobiDB-lite"/>
    </source>
</evidence>
<protein>
    <submittedName>
        <fullName evidence="4">Putative repeat protein (TIGR01451 family)/fimbrial isopeptide formation D2 family protein</fullName>
    </submittedName>
</protein>
<dbReference type="NCBIfam" id="TIGR01451">
    <property type="entry name" value="B_ant_repeat"/>
    <property type="match status" value="1"/>
</dbReference>
<feature type="compositionally biased region" description="Pro residues" evidence="1">
    <location>
        <begin position="254"/>
        <end position="286"/>
    </location>
</feature>
<dbReference type="Gene3D" id="2.60.40.740">
    <property type="match status" value="1"/>
</dbReference>
<proteinExistence type="predicted"/>
<feature type="compositionally biased region" description="Low complexity" evidence="1">
    <location>
        <begin position="325"/>
        <end position="338"/>
    </location>
</feature>
<evidence type="ECO:0000259" key="3">
    <source>
        <dbReference type="Pfam" id="PF25549"/>
    </source>
</evidence>
<sequence length="338" mass="34290">MWRSRTVGPPLRQSWSKVDADDPEQYLGGSQWTLRGPDGDLTVVDNGESDTDDRAGRIQVNGLTWGDYTLVESSAPGGYLTDPTNRGPYTVDANNLAIGVGDVPNTEAVPGLVLRKIADPVLGSLVSPGQTITYTVTAANTGNVDLTPATVTDDLSDVLDDASYVEGSAAARIGEQTVDSPTVADDTLTWSGGLGVGETVTLTYQVRVDADVVATDRLVNVVVGEGSVPPGVTPPVSNCVPGQTNPECTTNHTPSPPSPTTPPSSPPTTAPSPSTPTTAPTPPSPPSTSVSPSASVPSGEPTSGGPLADPVDRASPSCSSGGGLSAAAAGGLLLRRRS</sequence>
<feature type="compositionally biased region" description="Polar residues" evidence="1">
    <location>
        <begin position="240"/>
        <end position="252"/>
    </location>
</feature>
<dbReference type="GO" id="GO:0005975">
    <property type="term" value="P:carbohydrate metabolic process"/>
    <property type="evidence" value="ECO:0007669"/>
    <property type="project" value="UniProtKB-ARBA"/>
</dbReference>